<dbReference type="EMBL" id="RSCL01000016">
    <property type="protein sequence ID" value="RUT02449.1"/>
    <property type="molecule type" value="Genomic_DNA"/>
</dbReference>
<evidence type="ECO:0000313" key="9">
    <source>
        <dbReference type="EMBL" id="RUT02449.1"/>
    </source>
</evidence>
<comment type="similarity">
    <text evidence="7">Belongs to the PINc/VapC protein family.</text>
</comment>
<organism evidence="9 10">
    <name type="scientific">Dulcicalothrix desertica PCC 7102</name>
    <dbReference type="NCBI Taxonomy" id="232991"/>
    <lineage>
        <taxon>Bacteria</taxon>
        <taxon>Bacillati</taxon>
        <taxon>Cyanobacteriota</taxon>
        <taxon>Cyanophyceae</taxon>
        <taxon>Nostocales</taxon>
        <taxon>Calotrichaceae</taxon>
        <taxon>Dulcicalothrix</taxon>
    </lineage>
</organism>
<keyword evidence="10" id="KW-1185">Reference proteome</keyword>
<dbReference type="SUPFAM" id="SSF88723">
    <property type="entry name" value="PIN domain-like"/>
    <property type="match status" value="1"/>
</dbReference>
<dbReference type="GO" id="GO:0046872">
    <property type="term" value="F:metal ion binding"/>
    <property type="evidence" value="ECO:0007669"/>
    <property type="project" value="UniProtKB-KW"/>
</dbReference>
<evidence type="ECO:0000256" key="1">
    <source>
        <dbReference type="ARBA" id="ARBA00001946"/>
    </source>
</evidence>
<proteinExistence type="inferred from homology"/>
<keyword evidence="3" id="KW-0540">Nuclease</keyword>
<evidence type="ECO:0000256" key="7">
    <source>
        <dbReference type="ARBA" id="ARBA00038093"/>
    </source>
</evidence>
<dbReference type="Pfam" id="PF01850">
    <property type="entry name" value="PIN"/>
    <property type="match status" value="1"/>
</dbReference>
<dbReference type="CDD" id="cd18738">
    <property type="entry name" value="PIN_VapC4-5_FitB-like"/>
    <property type="match status" value="1"/>
</dbReference>
<dbReference type="InterPro" id="IPR002716">
    <property type="entry name" value="PIN_dom"/>
</dbReference>
<reference evidence="9" key="2">
    <citation type="journal article" date="2019" name="Genome Biol. Evol.">
        <title>Day and night: Metabolic profiles and evolutionary relationships of six axenic non-marine cyanobacteria.</title>
        <authorList>
            <person name="Will S.E."/>
            <person name="Henke P."/>
            <person name="Boedeker C."/>
            <person name="Huang S."/>
            <person name="Brinkmann H."/>
            <person name="Rohde M."/>
            <person name="Jarek M."/>
            <person name="Friedl T."/>
            <person name="Seufert S."/>
            <person name="Schumacher M."/>
            <person name="Overmann J."/>
            <person name="Neumann-Schaal M."/>
            <person name="Petersen J."/>
        </authorList>
    </citation>
    <scope>NUCLEOTIDE SEQUENCE [LARGE SCALE GENOMIC DNA]</scope>
    <source>
        <strain evidence="9">PCC 7102</strain>
    </source>
</reference>
<evidence type="ECO:0000256" key="3">
    <source>
        <dbReference type="ARBA" id="ARBA00022722"/>
    </source>
</evidence>
<dbReference type="AlphaFoldDB" id="A0A3S1AJQ8"/>
<dbReference type="Gene3D" id="3.40.50.1010">
    <property type="entry name" value="5'-nuclease"/>
    <property type="match status" value="1"/>
</dbReference>
<name>A0A3S1AJQ8_9CYAN</name>
<keyword evidence="2" id="KW-1277">Toxin-antitoxin system</keyword>
<dbReference type="GO" id="GO:0004518">
    <property type="term" value="F:nuclease activity"/>
    <property type="evidence" value="ECO:0007669"/>
    <property type="project" value="UniProtKB-KW"/>
</dbReference>
<dbReference type="InterPro" id="IPR050556">
    <property type="entry name" value="Type_II_TA_system_RNase"/>
</dbReference>
<evidence type="ECO:0000256" key="5">
    <source>
        <dbReference type="ARBA" id="ARBA00022801"/>
    </source>
</evidence>
<keyword evidence="6" id="KW-0460">Magnesium</keyword>
<dbReference type="PANTHER" id="PTHR33653:SF1">
    <property type="entry name" value="RIBONUCLEASE VAPC2"/>
    <property type="match status" value="1"/>
</dbReference>
<sequence length="129" mass="14752">MGMKYLYDTNIFIYYLAGDETVTKLFSNDFIESNYVVTSPIIRIELLCFSSLSEPEAEAIEDLLSQFDSVPISRKVENQTISLKRKHKIKLPDAVIAATALCQEAVLVTRNIRDFQNIVELKLENPFDE</sequence>
<comment type="caution">
    <text evidence="9">The sequence shown here is derived from an EMBL/GenBank/DDBJ whole genome shotgun (WGS) entry which is preliminary data.</text>
</comment>
<evidence type="ECO:0000313" key="10">
    <source>
        <dbReference type="Proteomes" id="UP000271624"/>
    </source>
</evidence>
<feature type="domain" description="PIN" evidence="8">
    <location>
        <begin position="5"/>
        <end position="118"/>
    </location>
</feature>
<keyword evidence="5" id="KW-0378">Hydrolase</keyword>
<gene>
    <name evidence="9" type="ORF">DSM106972_059270</name>
</gene>
<evidence type="ECO:0000256" key="4">
    <source>
        <dbReference type="ARBA" id="ARBA00022723"/>
    </source>
</evidence>
<comment type="cofactor">
    <cofactor evidence="1">
        <name>Mg(2+)</name>
        <dbReference type="ChEBI" id="CHEBI:18420"/>
    </cofactor>
</comment>
<accession>A0A3S1AJQ8</accession>
<dbReference type="GO" id="GO:0016787">
    <property type="term" value="F:hydrolase activity"/>
    <property type="evidence" value="ECO:0007669"/>
    <property type="project" value="UniProtKB-KW"/>
</dbReference>
<keyword evidence="4" id="KW-0479">Metal-binding</keyword>
<evidence type="ECO:0000256" key="2">
    <source>
        <dbReference type="ARBA" id="ARBA00022649"/>
    </source>
</evidence>
<reference evidence="9" key="1">
    <citation type="submission" date="2018-12" db="EMBL/GenBank/DDBJ databases">
        <authorList>
            <person name="Will S."/>
            <person name="Neumann-Schaal M."/>
            <person name="Henke P."/>
        </authorList>
    </citation>
    <scope>NUCLEOTIDE SEQUENCE</scope>
    <source>
        <strain evidence="9">PCC 7102</strain>
    </source>
</reference>
<evidence type="ECO:0000259" key="8">
    <source>
        <dbReference type="Pfam" id="PF01850"/>
    </source>
</evidence>
<evidence type="ECO:0000256" key="6">
    <source>
        <dbReference type="ARBA" id="ARBA00022842"/>
    </source>
</evidence>
<protein>
    <submittedName>
        <fullName evidence="9">Motility twitching protein PilT</fullName>
    </submittedName>
</protein>
<dbReference type="PANTHER" id="PTHR33653">
    <property type="entry name" value="RIBONUCLEASE VAPC2"/>
    <property type="match status" value="1"/>
</dbReference>
<dbReference type="InterPro" id="IPR029060">
    <property type="entry name" value="PIN-like_dom_sf"/>
</dbReference>
<dbReference type="Proteomes" id="UP000271624">
    <property type="component" value="Unassembled WGS sequence"/>
</dbReference>